<dbReference type="OrthoDB" id="9796641at2"/>
<reference evidence="1 2" key="1">
    <citation type="submission" date="2016-10" db="EMBL/GenBank/DDBJ databases">
        <authorList>
            <person name="de Groot N.N."/>
        </authorList>
    </citation>
    <scope>NUCLEOTIDE SEQUENCE [LARGE SCALE GENOMIC DNA]</scope>
    <source>
        <strain evidence="1 2">ASO4-2</strain>
    </source>
</reference>
<keyword evidence="2" id="KW-1185">Reference proteome</keyword>
<dbReference type="AlphaFoldDB" id="A0A1G6AWM1"/>
<sequence length="74" mass="8226">MSYKVDLNNMPPLIDEQNADLKALFDIPDSEIDCSDIPLLDDALVNKVACNPFYNQPSPLPLIIQGAFSFVMLN</sequence>
<dbReference type="Proteomes" id="UP000198771">
    <property type="component" value="Unassembled WGS sequence"/>
</dbReference>
<proteinExistence type="predicted"/>
<organism evidence="1 2">
    <name type="scientific">Desulfonatronum thiosulfatophilum</name>
    <dbReference type="NCBI Taxonomy" id="617002"/>
    <lineage>
        <taxon>Bacteria</taxon>
        <taxon>Pseudomonadati</taxon>
        <taxon>Thermodesulfobacteriota</taxon>
        <taxon>Desulfovibrionia</taxon>
        <taxon>Desulfovibrionales</taxon>
        <taxon>Desulfonatronaceae</taxon>
        <taxon>Desulfonatronum</taxon>
    </lineage>
</organism>
<dbReference type="STRING" id="617002.SAMN05660653_00625"/>
<accession>A0A1G6AWM1</accession>
<gene>
    <name evidence="1" type="ORF">SAMN05660653_00625</name>
</gene>
<name>A0A1G6AWM1_9BACT</name>
<dbReference type="EMBL" id="FMXO01000003">
    <property type="protein sequence ID" value="SDB12817.1"/>
    <property type="molecule type" value="Genomic_DNA"/>
</dbReference>
<protein>
    <submittedName>
        <fullName evidence="1">Uncharacterized protein</fullName>
    </submittedName>
</protein>
<dbReference type="RefSeq" id="WP_092117143.1">
    <property type="nucleotide sequence ID" value="NZ_FMXO01000003.1"/>
</dbReference>
<evidence type="ECO:0000313" key="1">
    <source>
        <dbReference type="EMBL" id="SDB12817.1"/>
    </source>
</evidence>
<evidence type="ECO:0000313" key="2">
    <source>
        <dbReference type="Proteomes" id="UP000198771"/>
    </source>
</evidence>